<evidence type="ECO:0000259" key="2">
    <source>
        <dbReference type="PROSITE" id="PS50983"/>
    </source>
</evidence>
<name>A0A923MBP0_9BURK</name>
<dbReference type="InterPro" id="IPR050902">
    <property type="entry name" value="ABC_Transporter_SBP"/>
</dbReference>
<comment type="caution">
    <text evidence="3">The sequence shown here is derived from an EMBL/GenBank/DDBJ whole genome shotgun (WGS) entry which is preliminary data.</text>
</comment>
<keyword evidence="4" id="KW-1185">Reference proteome</keyword>
<protein>
    <submittedName>
        <fullName evidence="3">ABC transporter substrate-binding protein</fullName>
    </submittedName>
</protein>
<keyword evidence="1" id="KW-0732">Signal</keyword>
<dbReference type="EMBL" id="JACORU010000012">
    <property type="protein sequence ID" value="MBC5767700.1"/>
    <property type="molecule type" value="Genomic_DNA"/>
</dbReference>
<organism evidence="3 4">
    <name type="scientific">Ramlibacter albus</name>
    <dbReference type="NCBI Taxonomy" id="2079448"/>
    <lineage>
        <taxon>Bacteria</taxon>
        <taxon>Pseudomonadati</taxon>
        <taxon>Pseudomonadota</taxon>
        <taxon>Betaproteobacteria</taxon>
        <taxon>Burkholderiales</taxon>
        <taxon>Comamonadaceae</taxon>
        <taxon>Ramlibacter</taxon>
    </lineage>
</organism>
<feature type="domain" description="Fe/B12 periplasmic-binding" evidence="2">
    <location>
        <begin position="14"/>
        <end position="260"/>
    </location>
</feature>
<dbReference type="Proteomes" id="UP000596827">
    <property type="component" value="Unassembled WGS sequence"/>
</dbReference>
<dbReference type="Gene3D" id="3.40.50.1980">
    <property type="entry name" value="Nitrogenase molybdenum iron protein domain"/>
    <property type="match status" value="2"/>
</dbReference>
<reference evidence="3" key="1">
    <citation type="submission" date="2020-08" db="EMBL/GenBank/DDBJ databases">
        <title>Ramlibacter sp. GTP1 16S ribosomal RNA gene genome sequencing and assembly.</title>
        <authorList>
            <person name="Kang M."/>
        </authorList>
    </citation>
    <scope>NUCLEOTIDE SEQUENCE</scope>
    <source>
        <strain evidence="3">GTP1</strain>
    </source>
</reference>
<evidence type="ECO:0000256" key="1">
    <source>
        <dbReference type="ARBA" id="ARBA00022729"/>
    </source>
</evidence>
<dbReference type="InterPro" id="IPR002491">
    <property type="entry name" value="ABC_transptr_periplasmic_BD"/>
</dbReference>
<dbReference type="SUPFAM" id="SSF53807">
    <property type="entry name" value="Helical backbone' metal receptor"/>
    <property type="match status" value="1"/>
</dbReference>
<evidence type="ECO:0000313" key="4">
    <source>
        <dbReference type="Proteomes" id="UP000596827"/>
    </source>
</evidence>
<dbReference type="PANTHER" id="PTHR30535:SF34">
    <property type="entry name" value="MOLYBDATE-BINDING PROTEIN MOLA"/>
    <property type="match status" value="1"/>
</dbReference>
<dbReference type="GO" id="GO:0071281">
    <property type="term" value="P:cellular response to iron ion"/>
    <property type="evidence" value="ECO:0007669"/>
    <property type="project" value="TreeGrafter"/>
</dbReference>
<evidence type="ECO:0000313" key="3">
    <source>
        <dbReference type="EMBL" id="MBC5767700.1"/>
    </source>
</evidence>
<dbReference type="PANTHER" id="PTHR30535">
    <property type="entry name" value="VITAMIN B12-BINDING PROTEIN"/>
    <property type="match status" value="1"/>
</dbReference>
<dbReference type="NCBIfam" id="NF038402">
    <property type="entry name" value="TroA_like"/>
    <property type="match status" value="1"/>
</dbReference>
<proteinExistence type="predicted"/>
<dbReference type="PROSITE" id="PS50983">
    <property type="entry name" value="FE_B12_PBP"/>
    <property type="match status" value="1"/>
</dbReference>
<dbReference type="Pfam" id="PF01497">
    <property type="entry name" value="Peripla_BP_2"/>
    <property type="match status" value="1"/>
</dbReference>
<dbReference type="InterPro" id="IPR054828">
    <property type="entry name" value="Vit_B12_bind_prot"/>
</dbReference>
<accession>A0A923MBP0</accession>
<sequence length="260" mass="27925">MWFGVAHAAEPPKRIVTMLPSLTEVVCELGACERLVGVDNFSNWPQPVRNLPHLGGLEDANIEGIVALKPDLVLLPVSSRATERLKSLGLRVVSLEPRSLSDLQRVLAEVAQLLGASDGASAWKRINEGVDAAARELPPALRGTRVYFEVNSGPYAASESSFIGEVLARVGAANIVPGSLGPFPKLNPEFVVRADPQVIMVSDRNAQALASRPGWARIDALRSGRVCMFTPAQGDVLVRPGPRMPEAAQLMVRCLTGRLK</sequence>
<dbReference type="RefSeq" id="WP_187084280.1">
    <property type="nucleotide sequence ID" value="NZ_JACORU010000012.1"/>
</dbReference>
<gene>
    <name evidence="3" type="ORF">H8R02_24760</name>
</gene>
<dbReference type="AlphaFoldDB" id="A0A923MBP0"/>